<sequence>MCGIGMRPGVTGAGGDSPLDDPLLTTPAARLCAVALQAGIQVFDVPADACPGLAGTVGATSGSGLLGLADDLDDDLRADVLAFGIAVLAAAPSAVSSAPEGYLAIGRTRLPAARGGVGHLAWHMARTCGRDTPSATFELAAL</sequence>
<comment type="caution">
    <text evidence="1">The sequence shown here is derived from an EMBL/GenBank/DDBJ whole genome shotgun (WGS) entry which is preliminary data.</text>
</comment>
<dbReference type="Proteomes" id="UP000249915">
    <property type="component" value="Unassembled WGS sequence"/>
</dbReference>
<gene>
    <name evidence="1" type="ORF">BAY60_20870</name>
</gene>
<protein>
    <submittedName>
        <fullName evidence="1">Uncharacterized protein</fullName>
    </submittedName>
</protein>
<organism evidence="1 2">
    <name type="scientific">Prauserella muralis</name>
    <dbReference type="NCBI Taxonomy" id="588067"/>
    <lineage>
        <taxon>Bacteria</taxon>
        <taxon>Bacillati</taxon>
        <taxon>Actinomycetota</taxon>
        <taxon>Actinomycetes</taxon>
        <taxon>Pseudonocardiales</taxon>
        <taxon>Pseudonocardiaceae</taxon>
        <taxon>Prauserella</taxon>
    </lineage>
</organism>
<accession>A0A2V4ANP8</accession>
<evidence type="ECO:0000313" key="2">
    <source>
        <dbReference type="Proteomes" id="UP000249915"/>
    </source>
</evidence>
<name>A0A2V4ANP8_9PSEU</name>
<dbReference type="EMBL" id="MASW01000005">
    <property type="protein sequence ID" value="PXY22326.1"/>
    <property type="molecule type" value="Genomic_DNA"/>
</dbReference>
<evidence type="ECO:0000313" key="1">
    <source>
        <dbReference type="EMBL" id="PXY22326.1"/>
    </source>
</evidence>
<keyword evidence="2" id="KW-1185">Reference proteome</keyword>
<proteinExistence type="predicted"/>
<dbReference type="AlphaFoldDB" id="A0A2V4ANP8"/>
<reference evidence="1 2" key="1">
    <citation type="submission" date="2016-07" db="EMBL/GenBank/DDBJ databases">
        <title>Draft genome sequence of Prauserella muralis DSM 45305, isolated from a mould-covered wall in an indoor environment.</title>
        <authorList>
            <person name="Ruckert C."/>
            <person name="Albersmeier A."/>
            <person name="Jiang C.-L."/>
            <person name="Jiang Y."/>
            <person name="Kalinowski J."/>
            <person name="Schneider O."/>
            <person name="Winkler A."/>
            <person name="Zotchev S.B."/>
        </authorList>
    </citation>
    <scope>NUCLEOTIDE SEQUENCE [LARGE SCALE GENOMIC DNA]</scope>
    <source>
        <strain evidence="1 2">DSM 45305</strain>
    </source>
</reference>